<protein>
    <submittedName>
        <fullName evidence="3">NAD-dependent epimerase/dehydratase</fullName>
    </submittedName>
</protein>
<evidence type="ECO:0000259" key="2">
    <source>
        <dbReference type="Pfam" id="PF01370"/>
    </source>
</evidence>
<dbReference type="KEGG" id="mjl:Mjls_0957"/>
<organism evidence="3">
    <name type="scientific">Mycobacterium sp. (strain JLS)</name>
    <dbReference type="NCBI Taxonomy" id="164757"/>
    <lineage>
        <taxon>Bacteria</taxon>
        <taxon>Bacillati</taxon>
        <taxon>Actinomycetota</taxon>
        <taxon>Actinomycetes</taxon>
        <taxon>Mycobacteriales</taxon>
        <taxon>Mycobacteriaceae</taxon>
        <taxon>Mycobacterium</taxon>
    </lineage>
</organism>
<name>A0A5Q5CC74_MYCSJ</name>
<dbReference type="SUPFAM" id="SSF51735">
    <property type="entry name" value="NAD(P)-binding Rossmann-fold domains"/>
    <property type="match status" value="1"/>
</dbReference>
<reference evidence="3" key="1">
    <citation type="submission" date="2007-02" db="EMBL/GenBank/DDBJ databases">
        <title>Complete sequence of Mycobacterium sp. JLS.</title>
        <authorList>
            <consortium name="US DOE Joint Genome Institute"/>
            <person name="Copeland A."/>
            <person name="Lucas S."/>
            <person name="Lapidus A."/>
            <person name="Barry K."/>
            <person name="Detter J.C."/>
            <person name="Glavina del Rio T."/>
            <person name="Hammon N."/>
            <person name="Israni S."/>
            <person name="Dalin E."/>
            <person name="Tice H."/>
            <person name="Pitluck S."/>
            <person name="Chain P."/>
            <person name="Malfatti S."/>
            <person name="Shin M."/>
            <person name="Vergez L."/>
            <person name="Schmutz J."/>
            <person name="Larimer F."/>
            <person name="Land M."/>
            <person name="Hauser L."/>
            <person name="Kyrpides N."/>
            <person name="Mikhailova N."/>
            <person name="Miller C.D."/>
            <person name="Anderson A.J."/>
            <person name="Sims R.C."/>
            <person name="Richardson P."/>
        </authorList>
    </citation>
    <scope>NUCLEOTIDE SEQUENCE [LARGE SCALE GENOMIC DNA]</scope>
    <source>
        <strain evidence="3">JLS</strain>
    </source>
</reference>
<dbReference type="AlphaFoldDB" id="A0A5Q5CC74"/>
<dbReference type="PRINTS" id="PR01713">
    <property type="entry name" value="NUCEPIMERASE"/>
</dbReference>
<sequence precursor="true">MKRVLITGIAGFVGSTLGERLIANDPSIEVIGIDRYTDYYPKSIKEANLEVLREYGVRILDEDILEANLDNLLDGVDVVFHQAGQPGVRRSWGDSFDAYLRDNILASQRLLEAARRSTSLRRFVYASSSSVYGDAERYPTLETDTPQPRSPYGVTKLAAEHLMGLYAQNFGVPTLSLRYFTVFGPRQRPDMAFTRFIARTLAGRPIEIFGSGEQIRDFTFVDDVVSANLAAATAAGVLPGTVYNISGGASVTVNEILATLEEILDGPILTHRAETVAGDVFRTGGSNEAARRGIGWEPTVSLHEGLRRQVEWLQSHRERYLDIV</sequence>
<dbReference type="Gene3D" id="3.40.50.720">
    <property type="entry name" value="NAD(P)-binding Rossmann-like Domain"/>
    <property type="match status" value="1"/>
</dbReference>
<accession>A0A5Q5CC74</accession>
<gene>
    <name evidence="3" type="ordered locus">Mjls_0957</name>
</gene>
<evidence type="ECO:0000313" key="3">
    <source>
        <dbReference type="EMBL" id="ABN96766.1"/>
    </source>
</evidence>
<dbReference type="InterPro" id="IPR036291">
    <property type="entry name" value="NAD(P)-bd_dom_sf"/>
</dbReference>
<proteinExistence type="predicted"/>
<dbReference type="Pfam" id="PF01370">
    <property type="entry name" value="Epimerase"/>
    <property type="match status" value="1"/>
</dbReference>
<feature type="domain" description="NAD-dependent epimerase/dehydratase" evidence="2">
    <location>
        <begin position="4"/>
        <end position="245"/>
    </location>
</feature>
<keyword evidence="1" id="KW-0520">NAD</keyword>
<dbReference type="PANTHER" id="PTHR43574">
    <property type="entry name" value="EPIMERASE-RELATED"/>
    <property type="match status" value="1"/>
</dbReference>
<evidence type="ECO:0000256" key="1">
    <source>
        <dbReference type="ARBA" id="ARBA00023027"/>
    </source>
</evidence>
<dbReference type="EMBL" id="CP000580">
    <property type="protein sequence ID" value="ABN96766.1"/>
    <property type="molecule type" value="Genomic_DNA"/>
</dbReference>
<dbReference type="InterPro" id="IPR001509">
    <property type="entry name" value="Epimerase_deHydtase"/>
</dbReference>